<dbReference type="EMBL" id="JBEYRS010000004">
    <property type="protein sequence ID" value="MEW2362903.1"/>
    <property type="molecule type" value="Genomic_DNA"/>
</dbReference>
<dbReference type="SUPFAM" id="SSF53474">
    <property type="entry name" value="alpha/beta-Hydrolases"/>
    <property type="match status" value="1"/>
</dbReference>
<dbReference type="InterPro" id="IPR029058">
    <property type="entry name" value="AB_hydrolase_fold"/>
</dbReference>
<dbReference type="PANTHER" id="PTHR43798:SF31">
    <property type="entry name" value="AB HYDROLASE SUPERFAMILY PROTEIN YCLE"/>
    <property type="match status" value="1"/>
</dbReference>
<comment type="caution">
    <text evidence="4">The sequence shown here is derived from an EMBL/GenBank/DDBJ whole genome shotgun (WGS) entry which is preliminary data.</text>
</comment>
<accession>A0ABV3LTW7</accession>
<evidence type="ECO:0000259" key="3">
    <source>
        <dbReference type="Pfam" id="PF00561"/>
    </source>
</evidence>
<dbReference type="Pfam" id="PF00561">
    <property type="entry name" value="Abhydrolase_1"/>
    <property type="match status" value="1"/>
</dbReference>
<evidence type="ECO:0000256" key="2">
    <source>
        <dbReference type="SAM" id="MobiDB-lite"/>
    </source>
</evidence>
<evidence type="ECO:0000313" key="5">
    <source>
        <dbReference type="Proteomes" id="UP001553843"/>
    </source>
</evidence>
<keyword evidence="1 4" id="KW-0378">Hydrolase</keyword>
<dbReference type="PRINTS" id="PR00111">
    <property type="entry name" value="ABHYDROLASE"/>
</dbReference>
<dbReference type="Proteomes" id="UP001553843">
    <property type="component" value="Unassembled WGS sequence"/>
</dbReference>
<reference evidence="4 5" key="1">
    <citation type="submission" date="2024-06" db="EMBL/GenBank/DDBJ databases">
        <title>The Natural Products Discovery Center: Release of the First 8490 Sequenced Strains for Exploring Actinobacteria Biosynthetic Diversity.</title>
        <authorList>
            <person name="Kalkreuter E."/>
            <person name="Kautsar S.A."/>
            <person name="Yang D."/>
            <person name="Bader C.D."/>
            <person name="Teijaro C.N."/>
            <person name="Fluegel L."/>
            <person name="Davis C.M."/>
            <person name="Simpson J.R."/>
            <person name="Lauterbach L."/>
            <person name="Steele A.D."/>
            <person name="Gui C."/>
            <person name="Meng S."/>
            <person name="Li G."/>
            <person name="Viehrig K."/>
            <person name="Ye F."/>
            <person name="Su P."/>
            <person name="Kiefer A.F."/>
            <person name="Nichols A."/>
            <person name="Cepeda A.J."/>
            <person name="Yan W."/>
            <person name="Fan B."/>
            <person name="Jiang Y."/>
            <person name="Adhikari A."/>
            <person name="Zheng C.-J."/>
            <person name="Schuster L."/>
            <person name="Cowan T.M."/>
            <person name="Smanski M.J."/>
            <person name="Chevrette M.G."/>
            <person name="De Carvalho L.P.S."/>
            <person name="Shen B."/>
        </authorList>
    </citation>
    <scope>NUCLEOTIDE SEQUENCE [LARGE SCALE GENOMIC DNA]</scope>
    <source>
        <strain evidence="4 5">NPDC047833</strain>
    </source>
</reference>
<dbReference type="PRINTS" id="PR00412">
    <property type="entry name" value="EPOXHYDRLASE"/>
</dbReference>
<feature type="region of interest" description="Disordered" evidence="2">
    <location>
        <begin position="1"/>
        <end position="33"/>
    </location>
</feature>
<gene>
    <name evidence="4" type="ORF">AB0887_13230</name>
</gene>
<name>A0ABV3LTW7_9ACTN</name>
<proteinExistence type="predicted"/>
<sequence length="295" mass="31216">MATAQLNGVTIGYDDTGDGKARPSADPSTAPSAAPRPVLVLLHGHPFDRSMWAPQREAFAGTHRVITPDLRGYGDSTVVPGTTAFATFAADVAALLDHLGVREFALGGLSMGGQLVMECHRLFPERLTGLLLADTFPAAETPEGKAARNAQADRLLAEGMQGYADEVRDKMVAPYNTEASAYVHRMMLAAPPEGAAAALRGRAERPDYRAMLTRVAVPSLVVVGRDDTYTPVSDAEAMHAVLPDSALCVVEGAAHLPNLERPTEFNAAVRTWLNRLPTPVSTPAPAPAPTPVPPE</sequence>
<protein>
    <submittedName>
        <fullName evidence="4">Alpha/beta fold hydrolase</fullName>
    </submittedName>
</protein>
<dbReference type="GO" id="GO:0016787">
    <property type="term" value="F:hydrolase activity"/>
    <property type="evidence" value="ECO:0007669"/>
    <property type="project" value="UniProtKB-KW"/>
</dbReference>
<keyword evidence="5" id="KW-1185">Reference proteome</keyword>
<dbReference type="InterPro" id="IPR000639">
    <property type="entry name" value="Epox_hydrolase-like"/>
</dbReference>
<organism evidence="4 5">
    <name type="scientific">Streptomyces huasconensis</name>
    <dbReference type="NCBI Taxonomy" id="1854574"/>
    <lineage>
        <taxon>Bacteria</taxon>
        <taxon>Bacillati</taxon>
        <taxon>Actinomycetota</taxon>
        <taxon>Actinomycetes</taxon>
        <taxon>Kitasatosporales</taxon>
        <taxon>Streptomycetaceae</taxon>
        <taxon>Streptomyces</taxon>
    </lineage>
</organism>
<evidence type="ECO:0000256" key="1">
    <source>
        <dbReference type="ARBA" id="ARBA00022801"/>
    </source>
</evidence>
<feature type="compositionally biased region" description="Low complexity" evidence="2">
    <location>
        <begin position="24"/>
        <end position="33"/>
    </location>
</feature>
<dbReference type="InterPro" id="IPR050266">
    <property type="entry name" value="AB_hydrolase_sf"/>
</dbReference>
<dbReference type="PANTHER" id="PTHR43798">
    <property type="entry name" value="MONOACYLGLYCEROL LIPASE"/>
    <property type="match status" value="1"/>
</dbReference>
<dbReference type="RefSeq" id="WP_359778033.1">
    <property type="nucleotide sequence ID" value="NZ_JBEYRR010000004.1"/>
</dbReference>
<feature type="domain" description="AB hydrolase-1" evidence="3">
    <location>
        <begin position="37"/>
        <end position="262"/>
    </location>
</feature>
<evidence type="ECO:0000313" key="4">
    <source>
        <dbReference type="EMBL" id="MEW2362903.1"/>
    </source>
</evidence>
<dbReference type="Gene3D" id="3.40.50.1820">
    <property type="entry name" value="alpha/beta hydrolase"/>
    <property type="match status" value="1"/>
</dbReference>
<dbReference type="InterPro" id="IPR000073">
    <property type="entry name" value="AB_hydrolase_1"/>
</dbReference>